<feature type="compositionally biased region" description="Basic and acidic residues" evidence="1">
    <location>
        <begin position="1458"/>
        <end position="1482"/>
    </location>
</feature>
<gene>
    <name evidence="2" type="ORF">MACJ_002150</name>
</gene>
<feature type="region of interest" description="Disordered" evidence="1">
    <location>
        <begin position="336"/>
        <end position="371"/>
    </location>
</feature>
<reference evidence="2" key="1">
    <citation type="submission" date="2022-07" db="EMBL/GenBank/DDBJ databases">
        <title>Evaluation of T. orientalis genome assembly methods using nanopore sequencing and analysis of variation between genomes.</title>
        <authorList>
            <person name="Yam J."/>
            <person name="Micallef M.L."/>
            <person name="Liu M."/>
            <person name="Djordjevic S.P."/>
            <person name="Bogema D.R."/>
            <person name="Jenkins C."/>
        </authorList>
    </citation>
    <scope>NUCLEOTIDE SEQUENCE</scope>
    <source>
        <strain evidence="2">Fish Creek</strain>
    </source>
</reference>
<dbReference type="OrthoDB" id="361182at2759"/>
<feature type="region of interest" description="Disordered" evidence="1">
    <location>
        <begin position="786"/>
        <end position="858"/>
    </location>
</feature>
<feature type="compositionally biased region" description="Basic and acidic residues" evidence="1">
    <location>
        <begin position="350"/>
        <end position="371"/>
    </location>
</feature>
<dbReference type="InterPro" id="IPR016024">
    <property type="entry name" value="ARM-type_fold"/>
</dbReference>
<feature type="compositionally biased region" description="Polar residues" evidence="1">
    <location>
        <begin position="829"/>
        <end position="849"/>
    </location>
</feature>
<feature type="compositionally biased region" description="Acidic residues" evidence="1">
    <location>
        <begin position="1407"/>
        <end position="1424"/>
    </location>
</feature>
<evidence type="ECO:0000313" key="2">
    <source>
        <dbReference type="EMBL" id="UKJ88904.1"/>
    </source>
</evidence>
<feature type="region of interest" description="Disordered" evidence="1">
    <location>
        <begin position="590"/>
        <end position="617"/>
    </location>
</feature>
<dbReference type="EMBL" id="CP056066">
    <property type="protein sequence ID" value="UKJ88904.1"/>
    <property type="molecule type" value="Genomic_DNA"/>
</dbReference>
<feature type="compositionally biased region" description="Polar residues" evidence="1">
    <location>
        <begin position="786"/>
        <end position="806"/>
    </location>
</feature>
<feature type="region of interest" description="Disordered" evidence="1">
    <location>
        <begin position="1765"/>
        <end position="1796"/>
    </location>
</feature>
<evidence type="ECO:0000313" key="3">
    <source>
        <dbReference type="Proteomes" id="UP000244803"/>
    </source>
</evidence>
<dbReference type="Proteomes" id="UP000244803">
    <property type="component" value="Chromosome 3"/>
</dbReference>
<sequence>MVHSQESFIIANFVSKLRTSSPLSCDCLPQEAEFCESEADVTLYERYIESGRCQKIIQCSLDALSVIREVSTGYADLHWNPGLKPGDIATFKIIYPVLRSSLDCLLNQISPGKSDTMLKLKESKENYSDSSTLTFEGLFLLIKTALEFIHPLAYSCDGVVLSQLISLLERTSYNVQLANANLSSLTVYLCRLYSFGYIIRVPENDDMILRQHSVLFYRVICVALSSSGRSLDPNALLFLKRVVGSVLFIINENVSDNSENINDKLVLFMSKFIDVWYASMVKMIVSIRTDTLPALLLRRTELISRKRETESSSESNGELEGEPAYERNERAQLFRINTQEKSKNVAPPEKVSENPSEKDPPKPSSDDFLKDEKVIMSDKDRMLMKLCKLTYETPKLPPSHRMRLITQIIFVLLESNSNELELEALNAILVLMDFTDETSSGILKSNLLPLLKVLTGILMSRVEASGIGLVSIVEECQIEKYVLLVYCLGQVLLNVVLFKYEHDEENVDTFLQEQVKLIDPSRRDNYESTYGAYIGDDNMDHDIDSYDNIDGRDYVDNSLENKGNIEMDEEIVVDLGIEGEYGMSSFTEIDGKKTKSPEVTRKRNGRHGIGHQGLNTYSRNKRNLDRNRTIDGSDEADSSVTLQSWDLELFEMTSNVMKIFNLLLSVNDDKVDEAVTHVICWMLTETNFEYTFKLAVPICCLMLRTKNSRMLDAIYGKSGTRVTTTQIAMSTSRRWLSGSKIFKTSLEYYLNTLANNESSDEIANMIEGDSEAMGISSSSIGNGDQILTSSDQLHGATNSDGINPQMSPGKRIRRLSPGRHKTNDEAEIGTNSSGAQLDMSADSSTNNDMGSGRAGEDEVDLYSETDTVIRSLFLSMFESYLEVMVETSGNVEEEIEDCLGLYFSCFGMEDYLKRMPLERLYKVPITNERYTLESYSFMLPVLKRQLKGLKMGLFAKHILPVLNSLDYFVNKTAQVKYKAGCMRDNTGDGEGSRRAPSEKWSRRLRYINKLESVHNDYEGVYNQLLQLCVPLSSDPDCIEVLVDDNYMVLKYIVTLLDKGTERFNTACKVIENFEGLNIVALELIGILVKKYINIEINMERSMDNGIMCENILAAIGNVSKYCESEVLSKNLQSFEKALNGRRNDALVRLSKSLFPYVSDDLKHNMYRNYLNQPRDKFVYVALRVALETVMEKLETNKGLLRAVNNVSLNPYKVDKQIGSEGNEGRLAIADSSDQSKDADMMSDALNAQGGSATGSAVPGVSGDMSFDSSLGGPNAPGVMEDPGCLSELGLTPGFGVPPIPVTLGVPVSLDVPTSADHQADLGSMDHVNIPTLMDVESTTTDLATSNDALMSGGNRSMLPETLNTGDGTTDSGKYGEDPDQNDKELGLRTRPNQSTSPTPIGIAAGCDTEDYNDEDDVPTMDLDDPNLSSQKQMRDTGTAKIESEDNKTRPGSSLSVDESGRRWSDREVADDGKERGDSDDGLSRQSSDEFEDSDEHQSDGLEVDKNWEEDDEYKFVKMVVKVNGMCELATYLEILSESVDTTKQRITCLVTYTKLLLYLKETLYNVDYDTLIALITKPLIFECVVNCCTNNKANRTNSFAIYHMLCRLNGNYHHVLKVTLSTLYYNHAINKEGENVNIGIMKLLCNIFGACYSEFDNIETLRLVVYLSGRLTQCSYRFYVQLLKFFRVVMVHMNNDHLIQAAQHMMKLFNNERYSNRAKTYVRRLVEKMLIRLKRDHIFSIFPKKHFPLLNNIITTRRRKFNKALDQSRGETLRRRRPRKDGEDDYEDEDDDDDFDDDFDDEFDFREFPYPFNGFEPISIVDESVPKNKQHLLVRRRAAAAHKLKKKAMEEKSYRYIKINRKGNRRETVKVLKSIIKNRHK</sequence>
<feature type="region of interest" description="Disordered" evidence="1">
    <location>
        <begin position="1345"/>
        <end position="1504"/>
    </location>
</feature>
<feature type="compositionally biased region" description="Basic and acidic residues" evidence="1">
    <location>
        <begin position="1373"/>
        <end position="1387"/>
    </location>
</feature>
<feature type="compositionally biased region" description="Basic and acidic residues" evidence="1">
    <location>
        <begin position="1495"/>
        <end position="1504"/>
    </location>
</feature>
<feature type="compositionally biased region" description="Basic and acidic residues" evidence="1">
    <location>
        <begin position="590"/>
        <end position="601"/>
    </location>
</feature>
<feature type="compositionally biased region" description="Acidic residues" evidence="1">
    <location>
        <begin position="1783"/>
        <end position="1796"/>
    </location>
</feature>
<protein>
    <submittedName>
        <fullName evidence="2">Uncharacterized protein</fullName>
    </submittedName>
</protein>
<feature type="compositionally biased region" description="Polar residues" evidence="1">
    <location>
        <begin position="1361"/>
        <end position="1371"/>
    </location>
</feature>
<organism evidence="2 3">
    <name type="scientific">Theileria orientalis</name>
    <dbReference type="NCBI Taxonomy" id="68886"/>
    <lineage>
        <taxon>Eukaryota</taxon>
        <taxon>Sar</taxon>
        <taxon>Alveolata</taxon>
        <taxon>Apicomplexa</taxon>
        <taxon>Aconoidasida</taxon>
        <taxon>Piroplasmida</taxon>
        <taxon>Theileriidae</taxon>
        <taxon>Theileria</taxon>
    </lineage>
</organism>
<name>A0A976M5J5_THEOR</name>
<evidence type="ECO:0000256" key="1">
    <source>
        <dbReference type="SAM" id="MobiDB-lite"/>
    </source>
</evidence>
<proteinExistence type="predicted"/>
<dbReference type="SUPFAM" id="SSF48371">
    <property type="entry name" value="ARM repeat"/>
    <property type="match status" value="1"/>
</dbReference>
<feature type="compositionally biased region" description="Basic residues" evidence="1">
    <location>
        <begin position="810"/>
        <end position="820"/>
    </location>
</feature>
<accession>A0A976M5J5</accession>